<accession>A0A7G2CHP8</accession>
<protein>
    <submittedName>
        <fullName evidence="2">Uncharacterized protein</fullName>
    </submittedName>
</protein>
<evidence type="ECO:0000256" key="1">
    <source>
        <dbReference type="SAM" id="Coils"/>
    </source>
</evidence>
<proteinExistence type="predicted"/>
<dbReference type="OrthoDB" id="244449at2759"/>
<organism evidence="2 3">
    <name type="scientific">Angomonas deanei</name>
    <dbReference type="NCBI Taxonomy" id="59799"/>
    <lineage>
        <taxon>Eukaryota</taxon>
        <taxon>Discoba</taxon>
        <taxon>Euglenozoa</taxon>
        <taxon>Kinetoplastea</taxon>
        <taxon>Metakinetoplastina</taxon>
        <taxon>Trypanosomatida</taxon>
        <taxon>Trypanosomatidae</taxon>
        <taxon>Strigomonadinae</taxon>
        <taxon>Angomonas</taxon>
    </lineage>
</organism>
<feature type="coiled-coil region" evidence="1">
    <location>
        <begin position="127"/>
        <end position="228"/>
    </location>
</feature>
<name>A0A7G2CHP8_9TRYP</name>
<sequence>MKPVPAIDLKKESYSRLRHRNMPSRRATSMTPIESKMGMIRAAARMKLDDVHDLRVCARAAQNVFDGTYISDKPQTYGEALVPLLMTQIVELKKLLPEALTLIDELNGKKPVADDKERKPVPIGAVVQSLLNHLQNLMLERDAFKDQIENKNKLNKKILDASDERTQKLKEQVAQLKAQNNMLKDEKEELAVLQEELEKELEEEKDIQATAESDVKKAQAQLEKVQGEPRRWKPNSSKAINSARRWKINYSLSWRKHSNWRR</sequence>
<evidence type="ECO:0000313" key="2">
    <source>
        <dbReference type="EMBL" id="CAD2218587.1"/>
    </source>
</evidence>
<dbReference type="Proteomes" id="UP000515908">
    <property type="component" value="Chromosome 11"/>
</dbReference>
<reference evidence="2 3" key="1">
    <citation type="submission" date="2020-08" db="EMBL/GenBank/DDBJ databases">
        <authorList>
            <person name="Newling K."/>
            <person name="Davey J."/>
            <person name="Forrester S."/>
        </authorList>
    </citation>
    <scope>NUCLEOTIDE SEQUENCE [LARGE SCALE GENOMIC DNA]</scope>
    <source>
        <strain evidence="3">Crithidia deanei Carvalho (ATCC PRA-265)</strain>
    </source>
</reference>
<gene>
    <name evidence="2" type="ORF">ADEAN_000607800</name>
</gene>
<evidence type="ECO:0000313" key="3">
    <source>
        <dbReference type="Proteomes" id="UP000515908"/>
    </source>
</evidence>
<keyword evidence="1" id="KW-0175">Coiled coil</keyword>
<keyword evidence="3" id="KW-1185">Reference proteome</keyword>
<dbReference type="VEuPathDB" id="TriTrypDB:ADEAN_000607800"/>
<dbReference type="AlphaFoldDB" id="A0A7G2CHP8"/>
<dbReference type="EMBL" id="LR877155">
    <property type="protein sequence ID" value="CAD2218587.1"/>
    <property type="molecule type" value="Genomic_DNA"/>
</dbReference>